<evidence type="ECO:0000256" key="8">
    <source>
        <dbReference type="ARBA" id="ARBA00024363"/>
    </source>
</evidence>
<dbReference type="GO" id="GO:0005774">
    <property type="term" value="C:vacuolar membrane"/>
    <property type="evidence" value="ECO:0007669"/>
    <property type="project" value="TreeGrafter"/>
</dbReference>
<accession>A0A8S1HLE3</accession>
<keyword evidence="7 9" id="KW-0472">Membrane</keyword>
<feature type="transmembrane region" description="Helical" evidence="9">
    <location>
        <begin position="65"/>
        <end position="90"/>
    </location>
</feature>
<evidence type="ECO:0000256" key="3">
    <source>
        <dbReference type="ARBA" id="ARBA00022692"/>
    </source>
</evidence>
<dbReference type="InterPro" id="IPR039421">
    <property type="entry name" value="Type_1_exporter"/>
</dbReference>
<feature type="domain" description="ABC transmembrane type-1" evidence="11">
    <location>
        <begin position="220"/>
        <end position="508"/>
    </location>
</feature>
<dbReference type="GO" id="GO:0005524">
    <property type="term" value="F:ATP binding"/>
    <property type="evidence" value="ECO:0007669"/>
    <property type="project" value="UniProtKB-KW"/>
</dbReference>
<keyword evidence="4" id="KW-0547">Nucleotide-binding</keyword>
<dbReference type="InterPro" id="IPR027417">
    <property type="entry name" value="P-loop_NTPase"/>
</dbReference>
<dbReference type="PANTHER" id="PTHR24221:SF654">
    <property type="entry name" value="ATP-BINDING CASSETTE SUB-FAMILY B MEMBER 6"/>
    <property type="match status" value="1"/>
</dbReference>
<dbReference type="Pfam" id="PF00005">
    <property type="entry name" value="ABC_tran"/>
    <property type="match status" value="1"/>
</dbReference>
<evidence type="ECO:0000256" key="4">
    <source>
        <dbReference type="ARBA" id="ARBA00022741"/>
    </source>
</evidence>
<dbReference type="SMART" id="SM00382">
    <property type="entry name" value="AAA"/>
    <property type="match status" value="1"/>
</dbReference>
<dbReference type="PANTHER" id="PTHR24221">
    <property type="entry name" value="ATP-BINDING CASSETTE SUB-FAMILY B"/>
    <property type="match status" value="1"/>
</dbReference>
<dbReference type="InterPro" id="IPR036640">
    <property type="entry name" value="ABC1_TM_sf"/>
</dbReference>
<dbReference type="FunFam" id="3.40.50.300:FF:000186">
    <property type="entry name" value="ATP-binding cassette sub-family B member 7, mitochondrial"/>
    <property type="match status" value="1"/>
</dbReference>
<feature type="transmembrane region" description="Helical" evidence="9">
    <location>
        <begin position="24"/>
        <end position="44"/>
    </location>
</feature>
<dbReference type="GO" id="GO:0016887">
    <property type="term" value="F:ATP hydrolysis activity"/>
    <property type="evidence" value="ECO:0007669"/>
    <property type="project" value="InterPro"/>
</dbReference>
<evidence type="ECO:0000259" key="10">
    <source>
        <dbReference type="PROSITE" id="PS50893"/>
    </source>
</evidence>
<dbReference type="InterPro" id="IPR003593">
    <property type="entry name" value="AAA+_ATPase"/>
</dbReference>
<dbReference type="SUPFAM" id="SSF52540">
    <property type="entry name" value="P-loop containing nucleoside triphosphate hydrolases"/>
    <property type="match status" value="1"/>
</dbReference>
<comment type="caution">
    <text evidence="12">The sequence shown here is derived from an EMBL/GenBank/DDBJ whole genome shotgun (WGS) entry which is preliminary data.</text>
</comment>
<reference evidence="12" key="1">
    <citation type="submission" date="2020-10" db="EMBL/GenBank/DDBJ databases">
        <authorList>
            <person name="Kikuchi T."/>
        </authorList>
    </citation>
    <scope>NUCLEOTIDE SEQUENCE</scope>
    <source>
        <strain evidence="12">NKZ352</strain>
    </source>
</reference>
<evidence type="ECO:0000256" key="2">
    <source>
        <dbReference type="ARBA" id="ARBA00022448"/>
    </source>
</evidence>
<feature type="transmembrane region" description="Helical" evidence="9">
    <location>
        <begin position="334"/>
        <end position="357"/>
    </location>
</feature>
<comment type="similarity">
    <text evidence="8">Belongs to the ABC transporter superfamily. ABCB family. Heavy Metal importer (TC 3.A.1.210) subfamily.</text>
</comment>
<dbReference type="InterPro" id="IPR011527">
    <property type="entry name" value="ABC1_TM_dom"/>
</dbReference>
<feature type="transmembrane region" description="Helical" evidence="9">
    <location>
        <begin position="363"/>
        <end position="383"/>
    </location>
</feature>
<feature type="transmembrane region" description="Helical" evidence="9">
    <location>
        <begin position="454"/>
        <end position="471"/>
    </location>
</feature>
<evidence type="ECO:0000256" key="1">
    <source>
        <dbReference type="ARBA" id="ARBA00004141"/>
    </source>
</evidence>
<dbReference type="CDD" id="cd18581">
    <property type="entry name" value="ABC_6TM_ABCB6"/>
    <property type="match status" value="1"/>
</dbReference>
<feature type="transmembrane region" description="Helical" evidence="9">
    <location>
        <begin position="251"/>
        <end position="267"/>
    </location>
</feature>
<name>A0A8S1HLE3_9PELO</name>
<proteinExistence type="inferred from homology"/>
<dbReference type="SUPFAM" id="SSF90123">
    <property type="entry name" value="ABC transporter transmembrane region"/>
    <property type="match status" value="1"/>
</dbReference>
<dbReference type="AlphaFoldDB" id="A0A8S1HLE3"/>
<dbReference type="InterPro" id="IPR017871">
    <property type="entry name" value="ABC_transporter-like_CS"/>
</dbReference>
<keyword evidence="13" id="KW-1185">Reference proteome</keyword>
<evidence type="ECO:0000256" key="7">
    <source>
        <dbReference type="ARBA" id="ARBA00023136"/>
    </source>
</evidence>
<gene>
    <name evidence="12" type="ORF">CAUJ_LOCUS10029</name>
</gene>
<feature type="transmembrane region" description="Helical" evidence="9">
    <location>
        <begin position="129"/>
        <end position="149"/>
    </location>
</feature>
<dbReference type="Proteomes" id="UP000835052">
    <property type="component" value="Unassembled WGS sequence"/>
</dbReference>
<evidence type="ECO:0000259" key="11">
    <source>
        <dbReference type="PROSITE" id="PS50929"/>
    </source>
</evidence>
<dbReference type="GO" id="GO:0020037">
    <property type="term" value="F:heme binding"/>
    <property type="evidence" value="ECO:0007669"/>
    <property type="project" value="TreeGrafter"/>
</dbReference>
<dbReference type="PROSITE" id="PS50893">
    <property type="entry name" value="ABC_TRANSPORTER_2"/>
    <property type="match status" value="1"/>
</dbReference>
<protein>
    <submittedName>
        <fullName evidence="12">Uncharacterized protein</fullName>
    </submittedName>
</protein>
<dbReference type="PROSITE" id="PS50929">
    <property type="entry name" value="ABC_TM1F"/>
    <property type="match status" value="1"/>
</dbReference>
<comment type="subcellular location">
    <subcellularLocation>
        <location evidence="1">Membrane</location>
        <topology evidence="1">Multi-pass membrane protein</topology>
    </subcellularLocation>
</comment>
<feature type="transmembrane region" description="Helical" evidence="9">
    <location>
        <begin position="161"/>
        <end position="181"/>
    </location>
</feature>
<keyword evidence="6 9" id="KW-1133">Transmembrane helix</keyword>
<feature type="transmembrane region" description="Helical" evidence="9">
    <location>
        <begin position="96"/>
        <end position="117"/>
    </location>
</feature>
<dbReference type="EMBL" id="CAJGYM010000041">
    <property type="protein sequence ID" value="CAD6194110.1"/>
    <property type="molecule type" value="Genomic_DNA"/>
</dbReference>
<feature type="transmembrane region" description="Helical" evidence="9">
    <location>
        <begin position="219"/>
        <end position="239"/>
    </location>
</feature>
<dbReference type="CDD" id="cd03253">
    <property type="entry name" value="ABCC_ATM1_transporter"/>
    <property type="match status" value="1"/>
</dbReference>
<sequence length="794" mass="89151">MGFSPYLDECRHGFWPIQPACSKVISFGVFLAFTVLHLIIVFLPNPPSGYRRIDCNGHVVRTIPASLIFSVLLTFLLVCESIFYLSYVFYVHTYTHMLLAYCIAKLSFWLLSLCSLVRWRFLSHLPVSLALSFSAALLLDLWPITAWNTYFDKKTLKNGEFLFYVIETSLSSAVFFTALIAPSLGKESAESTWSGFSRKVSLIAPYVWPKKSVALQLRVAVCILLLIIGRLINVALPLYSKWIVDSLANPATFQYSLIFISTVLKFLQGNGAMGGFLNTLRTYLWIPIQQYTTRELEVELFAHLHSLSLRWHLSRKTGLVLRVMDRGTSSVNSILNYILFNIVPTIADIAIAVVFFFSTFNVYFGIIVFATMALYLVVTIYVTEWRTKFIRLSNEMDNKSSAMATDSLLNYETVKYYGNETYEVNRFRTSIQNYQDAEWKSQASLALLNMSQNAIIGVGLMSGSLLVAYLITVDSTLTVGDYVLFTTYILQLYSPLNFFGTVYRVIQKSFIDMENMFDLMNEEIEVKDSPMAITYQPTEGKITVKGLSFSYNPENVVLNDISFEVGKGHTVALVGPSGSGKSTMIRLLFRLFEAGNGVIEFDGNDVKDVKLASLRKQIGIVPQDTVLFNDTIKYNIKFGDPKASDEEIIEAAKAAMIHDKIVSLPDGYETLVGERGLKLSGGEKQRVAIARTILKKPQFIFLDEATSALDTHTERAIQRCLEQLCSSRTGVVVAHRLSTVVNADMILVLDKGKIIERGSHKALLAFKGVYSRMWASQNAERRSVSSSEPGDTPE</sequence>
<evidence type="ECO:0000313" key="13">
    <source>
        <dbReference type="Proteomes" id="UP000835052"/>
    </source>
</evidence>
<evidence type="ECO:0000256" key="5">
    <source>
        <dbReference type="ARBA" id="ARBA00022840"/>
    </source>
</evidence>
<keyword evidence="2" id="KW-0813">Transport</keyword>
<dbReference type="GO" id="GO:0015439">
    <property type="term" value="F:ABC-type heme transporter activity"/>
    <property type="evidence" value="ECO:0007669"/>
    <property type="project" value="TreeGrafter"/>
</dbReference>
<evidence type="ECO:0000256" key="9">
    <source>
        <dbReference type="SAM" id="Phobius"/>
    </source>
</evidence>
<dbReference type="OrthoDB" id="6500128at2759"/>
<dbReference type="PROSITE" id="PS00211">
    <property type="entry name" value="ABC_TRANSPORTER_1"/>
    <property type="match status" value="1"/>
</dbReference>
<organism evidence="12 13">
    <name type="scientific">Caenorhabditis auriculariae</name>
    <dbReference type="NCBI Taxonomy" id="2777116"/>
    <lineage>
        <taxon>Eukaryota</taxon>
        <taxon>Metazoa</taxon>
        <taxon>Ecdysozoa</taxon>
        <taxon>Nematoda</taxon>
        <taxon>Chromadorea</taxon>
        <taxon>Rhabditida</taxon>
        <taxon>Rhabditina</taxon>
        <taxon>Rhabditomorpha</taxon>
        <taxon>Rhabditoidea</taxon>
        <taxon>Rhabditidae</taxon>
        <taxon>Peloderinae</taxon>
        <taxon>Caenorhabditis</taxon>
    </lineage>
</organism>
<keyword evidence="5" id="KW-0067">ATP-binding</keyword>
<evidence type="ECO:0000313" key="12">
    <source>
        <dbReference type="EMBL" id="CAD6194110.1"/>
    </source>
</evidence>
<evidence type="ECO:0000256" key="6">
    <source>
        <dbReference type="ARBA" id="ARBA00022989"/>
    </source>
</evidence>
<dbReference type="Gene3D" id="3.40.50.300">
    <property type="entry name" value="P-loop containing nucleotide triphosphate hydrolases"/>
    <property type="match status" value="1"/>
</dbReference>
<keyword evidence="3 9" id="KW-0812">Transmembrane</keyword>
<dbReference type="InterPro" id="IPR003439">
    <property type="entry name" value="ABC_transporter-like_ATP-bd"/>
</dbReference>
<dbReference type="Pfam" id="PF00664">
    <property type="entry name" value="ABC_membrane"/>
    <property type="match status" value="1"/>
</dbReference>
<dbReference type="Gene3D" id="1.20.1560.10">
    <property type="entry name" value="ABC transporter type 1, transmembrane domain"/>
    <property type="match status" value="1"/>
</dbReference>
<feature type="domain" description="ABC transporter" evidence="10">
    <location>
        <begin position="542"/>
        <end position="776"/>
    </location>
</feature>
<feature type="transmembrane region" description="Helical" evidence="9">
    <location>
        <begin position="483"/>
        <end position="506"/>
    </location>
</feature>